<organism evidence="2 3">
    <name type="scientific">Salix dunnii</name>
    <dbReference type="NCBI Taxonomy" id="1413687"/>
    <lineage>
        <taxon>Eukaryota</taxon>
        <taxon>Viridiplantae</taxon>
        <taxon>Streptophyta</taxon>
        <taxon>Embryophyta</taxon>
        <taxon>Tracheophyta</taxon>
        <taxon>Spermatophyta</taxon>
        <taxon>Magnoliopsida</taxon>
        <taxon>eudicotyledons</taxon>
        <taxon>Gunneridae</taxon>
        <taxon>Pentapetalae</taxon>
        <taxon>rosids</taxon>
        <taxon>fabids</taxon>
        <taxon>Malpighiales</taxon>
        <taxon>Salicaceae</taxon>
        <taxon>Saliceae</taxon>
        <taxon>Salix</taxon>
    </lineage>
</organism>
<feature type="compositionally biased region" description="Polar residues" evidence="1">
    <location>
        <begin position="19"/>
        <end position="28"/>
    </location>
</feature>
<feature type="region of interest" description="Disordered" evidence="1">
    <location>
        <begin position="198"/>
        <end position="222"/>
    </location>
</feature>
<feature type="region of interest" description="Disordered" evidence="1">
    <location>
        <begin position="237"/>
        <end position="289"/>
    </location>
</feature>
<proteinExistence type="predicted"/>
<name>A0A835JNX5_9ROSI</name>
<sequence length="673" mass="72719">MDLESESCALESVEDHELTTTAITSTTPDGALNHGDGDDDVNSKIKANGSCSNGIAHDVGTGGNGHENTTPHDGEVQGDVGIEPLGNSVDSLPLMVKSPARGSPPTTKGFGLKKWRRIRRDIVKDASAGADNSKVLKRVFSGAVNPAKPTKLTPAEVMQNSEGSVGSANLFRNAALGDGFVTRGSSLESRFTVASAFSAGTDSENSEDQSSKSSTAASAPRVRHDILSVSEYARDKNGVNNLSGKNVGSSAQRVQRGKGWMENNKKPRGERVKIKKKNSHSSMESDSRSSNFVFVQGDCSVTSNGKQSGRSMYYDGENSDEAHAVEQQFSGEVHTSYGQENVEEVEDLSEDELAAEASWTDEGEKSENHQLPADQDPFVESILSLQSVQKALENEFDYHRGKDANADLTLQAVFQLSVSFSLCVCFSLELTFSIKTTRLLQVQKLGEIGKVSSVVGDSSLANPEIHESSLPDQFDSESIKVSNSLEFQVLSLTQTVQYLESRLEEAKAMLKVKESRVAELEATLNGDRSPKVESASTTELQQEKSREIENELEGLFKQKIEAEIEHLALTSLRELGVAAGDQITLFEEQEALAGEQVQILNKLGEVENKAASLKKQAEELEKYGGDVLGTEEVFKIQNKQIFGCHLGNGIAVVTKFSSLVAHLQFVSSSITVE</sequence>
<gene>
    <name evidence="2" type="ORF">SADUNF_Sadunf11G0123500</name>
</gene>
<feature type="region of interest" description="Disordered" evidence="1">
    <location>
        <begin position="1"/>
        <end position="45"/>
    </location>
</feature>
<dbReference type="InterPro" id="IPR044696">
    <property type="entry name" value="WIP1/2/3"/>
</dbReference>
<reference evidence="2 3" key="1">
    <citation type="submission" date="2020-10" db="EMBL/GenBank/DDBJ databases">
        <title>Plant Genome Project.</title>
        <authorList>
            <person name="Zhang R.-G."/>
        </authorList>
    </citation>
    <scope>NUCLEOTIDE SEQUENCE [LARGE SCALE GENOMIC DNA]</scope>
    <source>
        <strain evidence="2">FAFU-HL-1</strain>
        <tissue evidence="2">Leaf</tissue>
    </source>
</reference>
<feature type="region of interest" description="Disordered" evidence="1">
    <location>
        <begin position="342"/>
        <end position="373"/>
    </location>
</feature>
<dbReference type="PANTHER" id="PTHR34562">
    <property type="entry name" value="WPP DOMAIN-INTERACTING PROTEIN 2"/>
    <property type="match status" value="1"/>
</dbReference>
<comment type="caution">
    <text evidence="2">The sequence shown here is derived from an EMBL/GenBank/DDBJ whole genome shotgun (WGS) entry which is preliminary data.</text>
</comment>
<dbReference type="OrthoDB" id="680851at2759"/>
<accession>A0A835JNX5</accession>
<evidence type="ECO:0008006" key="4">
    <source>
        <dbReference type="Google" id="ProtNLM"/>
    </source>
</evidence>
<evidence type="ECO:0000313" key="3">
    <source>
        <dbReference type="Proteomes" id="UP000657918"/>
    </source>
</evidence>
<feature type="compositionally biased region" description="Low complexity" evidence="1">
    <location>
        <begin position="280"/>
        <end position="289"/>
    </location>
</feature>
<feature type="compositionally biased region" description="Basic and acidic residues" evidence="1">
    <location>
        <begin position="263"/>
        <end position="272"/>
    </location>
</feature>
<dbReference type="Proteomes" id="UP000657918">
    <property type="component" value="Chromosome 11"/>
</dbReference>
<evidence type="ECO:0000313" key="2">
    <source>
        <dbReference type="EMBL" id="KAF9673197.1"/>
    </source>
</evidence>
<feature type="compositionally biased region" description="Acidic residues" evidence="1">
    <location>
        <begin position="342"/>
        <end position="354"/>
    </location>
</feature>
<protein>
    <recommendedName>
        <fullName evidence="4">WPP domain-interacting protein 1</fullName>
    </recommendedName>
</protein>
<dbReference type="PANTHER" id="PTHR34562:SF8">
    <property type="entry name" value="WPP DOMAIN-INTERACTING PROTEIN 1"/>
    <property type="match status" value="1"/>
</dbReference>
<feature type="compositionally biased region" description="Polar residues" evidence="1">
    <location>
        <begin position="238"/>
        <end position="253"/>
    </location>
</feature>
<feature type="region of interest" description="Disordered" evidence="1">
    <location>
        <begin position="57"/>
        <end position="91"/>
    </location>
</feature>
<dbReference type="EMBL" id="JADGMS010000011">
    <property type="protein sequence ID" value="KAF9673197.1"/>
    <property type="molecule type" value="Genomic_DNA"/>
</dbReference>
<dbReference type="AlphaFoldDB" id="A0A835JNX5"/>
<feature type="region of interest" description="Disordered" evidence="1">
    <location>
        <begin position="523"/>
        <end position="544"/>
    </location>
</feature>
<evidence type="ECO:0000256" key="1">
    <source>
        <dbReference type="SAM" id="MobiDB-lite"/>
    </source>
</evidence>
<keyword evidence="3" id="KW-1185">Reference proteome</keyword>